<gene>
    <name evidence="1" type="ORF">OPT61_g8273</name>
</gene>
<keyword evidence="2" id="KW-1185">Reference proteome</keyword>
<proteinExistence type="predicted"/>
<evidence type="ECO:0000313" key="1">
    <source>
        <dbReference type="EMBL" id="KAJ8108293.1"/>
    </source>
</evidence>
<dbReference type="Proteomes" id="UP001153331">
    <property type="component" value="Unassembled WGS sequence"/>
</dbReference>
<dbReference type="EMBL" id="JAPHNI010000770">
    <property type="protein sequence ID" value="KAJ8108293.1"/>
    <property type="molecule type" value="Genomic_DNA"/>
</dbReference>
<name>A0ACC2HZT6_9PLEO</name>
<sequence>MRQFRHPKTIRRLWADAQCVNQMDVAEKSSQVRAMGKTYRDAKKVLVWLGDDHDGIAKDCFDMIRTTNTYLDDLFVQCHRMYAWMPRLEEPHPIPLDRKPWAMVDVLTKLPWFIRAWTVQEFETSDPRDYVFAFFGCPFGKNTANDSIIEVDYSLSREELWHRVACTLVKDPTEGASLLNRVKHEHRDVISRSHRPSWIPYWDKIPQLGTARAADPNLRFNAGGPLHHFNASPGKGRTLQLHGFIFWKSVTIVPKEFSLHRFRNQETCLSEEPLIDRLWRETSLAAEARGHKMDEDSFAMTLLSGGRDARFDGEKVQSRLRTYLEVVRSEYGGMTSTNEPSAPNAEPVDTAVIVMNRLNYTGTHKCVFLTRNGRLGLGRGDLVEVGDLCCIFSGATVPFLLTPARNRWHKLVDECYIYGAMKGELLEEYELGTILLE</sequence>
<evidence type="ECO:0000313" key="2">
    <source>
        <dbReference type="Proteomes" id="UP001153331"/>
    </source>
</evidence>
<comment type="caution">
    <text evidence="1">The sequence shown here is derived from an EMBL/GenBank/DDBJ whole genome shotgun (WGS) entry which is preliminary data.</text>
</comment>
<organism evidence="1 2">
    <name type="scientific">Boeremia exigua</name>
    <dbReference type="NCBI Taxonomy" id="749465"/>
    <lineage>
        <taxon>Eukaryota</taxon>
        <taxon>Fungi</taxon>
        <taxon>Dikarya</taxon>
        <taxon>Ascomycota</taxon>
        <taxon>Pezizomycotina</taxon>
        <taxon>Dothideomycetes</taxon>
        <taxon>Pleosporomycetidae</taxon>
        <taxon>Pleosporales</taxon>
        <taxon>Pleosporineae</taxon>
        <taxon>Didymellaceae</taxon>
        <taxon>Boeremia</taxon>
    </lineage>
</organism>
<protein>
    <submittedName>
        <fullName evidence="1">Uncharacterized protein</fullName>
    </submittedName>
</protein>
<reference evidence="1" key="1">
    <citation type="submission" date="2022-11" db="EMBL/GenBank/DDBJ databases">
        <title>Genome Sequence of Boeremia exigua.</title>
        <authorList>
            <person name="Buettner E."/>
        </authorList>
    </citation>
    <scope>NUCLEOTIDE SEQUENCE</scope>
    <source>
        <strain evidence="1">CU02</strain>
    </source>
</reference>
<accession>A0ACC2HZT6</accession>